<organism evidence="1">
    <name type="scientific">Candidatus Kentrum sp. FW</name>
    <dbReference type="NCBI Taxonomy" id="2126338"/>
    <lineage>
        <taxon>Bacteria</taxon>
        <taxon>Pseudomonadati</taxon>
        <taxon>Pseudomonadota</taxon>
        <taxon>Gammaproteobacteria</taxon>
        <taxon>Candidatus Kentrum</taxon>
    </lineage>
</organism>
<dbReference type="Pfam" id="PF04365">
    <property type="entry name" value="BrnT_toxin"/>
    <property type="match status" value="1"/>
</dbReference>
<gene>
    <name evidence="1" type="ORF">BECKFW1821C_GA0114237_101048</name>
</gene>
<name>A0A450THE1_9GAMM</name>
<dbReference type="InterPro" id="IPR038573">
    <property type="entry name" value="BrnT_sf"/>
</dbReference>
<proteinExistence type="predicted"/>
<sequence length="93" mass="10824">MRPEFEWDKGKAAKNIEKHGIAFDEAKSIFKDPGFITVVDEEHSIGEERYISIGLSENGKLLLLAHTEREGRIRIISVRKATRKEERFYEYAQ</sequence>
<accession>A0A450THE1</accession>
<reference evidence="1" key="1">
    <citation type="submission" date="2019-02" db="EMBL/GenBank/DDBJ databases">
        <authorList>
            <person name="Gruber-Vodicka R. H."/>
            <person name="Seah K. B. B."/>
        </authorList>
    </citation>
    <scope>NUCLEOTIDE SEQUENCE</scope>
    <source>
        <strain evidence="1">BECK_BZ131</strain>
    </source>
</reference>
<protein>
    <submittedName>
        <fullName evidence="1">Uncharacterized protein</fullName>
    </submittedName>
</protein>
<dbReference type="EMBL" id="CAADFE010000010">
    <property type="protein sequence ID" value="VFJ66670.1"/>
    <property type="molecule type" value="Genomic_DNA"/>
</dbReference>
<dbReference type="AlphaFoldDB" id="A0A450THE1"/>
<evidence type="ECO:0000313" key="1">
    <source>
        <dbReference type="EMBL" id="VFJ66670.1"/>
    </source>
</evidence>
<dbReference type="InterPro" id="IPR007460">
    <property type="entry name" value="BrnT_toxin"/>
</dbReference>
<dbReference type="Gene3D" id="3.10.450.530">
    <property type="entry name" value="Ribonuclease toxin, BrnT, of type II toxin-antitoxin system"/>
    <property type="match status" value="1"/>
</dbReference>